<sequence>MKYGIITPTGGPRFNANVDIQSLFNQTRSLLIASAANFAGCLHPGIASVSSSYPTHLGSIPVLSQVNTTASVAVSHSSIVSPTEFFQQQGCTNTLSTYGLLTSLHKQSRSLNALEEEKKQIKPITMSLRLSAEPHEYSHLHHKLDFENSRMAHISIASTDGSNLTVSQSLGEITSKSRLLEEPYIGSVNSPADLDLHHFPKTSSVATISSILPVVTTVPFHPGLISSDMKQVLLPVSTDDSNGPLNVTLPVSSESDITSYTAMAPPSTASLPTLIVQRQIPSLPGCTDSNILQGNDKQSKLYTSHSFDANESLIPALFKQSTKRSVSTADSSSMRNPLNGRLPAICFSRQQPIHRLDETKICSAASSCISQEVQQESSNLRVLPIPPGLFSSTSVNRLGAPLASNADLGNDRTDSANTLTGYVRTSDTEQVIIFGYFSQLIFYYNIVFFNYTLSFLFFSF</sequence>
<keyword evidence="1" id="KW-1133">Transmembrane helix</keyword>
<keyword evidence="3" id="KW-1185">Reference proteome</keyword>
<keyword evidence="1" id="KW-0812">Transmembrane</keyword>
<feature type="transmembrane region" description="Helical" evidence="1">
    <location>
        <begin position="440"/>
        <end position="458"/>
    </location>
</feature>
<dbReference type="EMBL" id="CAAALY010040801">
    <property type="protein sequence ID" value="VEL19260.1"/>
    <property type="molecule type" value="Genomic_DNA"/>
</dbReference>
<proteinExistence type="predicted"/>
<reference evidence="2" key="1">
    <citation type="submission" date="2018-11" db="EMBL/GenBank/DDBJ databases">
        <authorList>
            <consortium name="Pathogen Informatics"/>
        </authorList>
    </citation>
    <scope>NUCLEOTIDE SEQUENCE</scope>
</reference>
<dbReference type="AlphaFoldDB" id="A0A3S5AAT6"/>
<dbReference type="Proteomes" id="UP000784294">
    <property type="component" value="Unassembled WGS sequence"/>
</dbReference>
<gene>
    <name evidence="2" type="ORF">PXEA_LOCUS12700</name>
</gene>
<evidence type="ECO:0000256" key="1">
    <source>
        <dbReference type="SAM" id="Phobius"/>
    </source>
</evidence>
<evidence type="ECO:0000313" key="3">
    <source>
        <dbReference type="Proteomes" id="UP000784294"/>
    </source>
</evidence>
<protein>
    <submittedName>
        <fullName evidence="2">Uncharacterized protein</fullName>
    </submittedName>
</protein>
<comment type="caution">
    <text evidence="2">The sequence shown here is derived from an EMBL/GenBank/DDBJ whole genome shotgun (WGS) entry which is preliminary data.</text>
</comment>
<organism evidence="2 3">
    <name type="scientific">Protopolystoma xenopodis</name>
    <dbReference type="NCBI Taxonomy" id="117903"/>
    <lineage>
        <taxon>Eukaryota</taxon>
        <taxon>Metazoa</taxon>
        <taxon>Spiralia</taxon>
        <taxon>Lophotrochozoa</taxon>
        <taxon>Platyhelminthes</taxon>
        <taxon>Monogenea</taxon>
        <taxon>Polyopisthocotylea</taxon>
        <taxon>Polystomatidea</taxon>
        <taxon>Polystomatidae</taxon>
        <taxon>Protopolystoma</taxon>
    </lineage>
</organism>
<keyword evidence="1" id="KW-0472">Membrane</keyword>
<evidence type="ECO:0000313" key="2">
    <source>
        <dbReference type="EMBL" id="VEL19260.1"/>
    </source>
</evidence>
<name>A0A3S5AAT6_9PLAT</name>
<accession>A0A3S5AAT6</accession>